<dbReference type="Proteomes" id="UP001501710">
    <property type="component" value="Unassembled WGS sequence"/>
</dbReference>
<organism evidence="2 3">
    <name type="scientific">Actinomadura meridiana</name>
    <dbReference type="NCBI Taxonomy" id="559626"/>
    <lineage>
        <taxon>Bacteria</taxon>
        <taxon>Bacillati</taxon>
        <taxon>Actinomycetota</taxon>
        <taxon>Actinomycetes</taxon>
        <taxon>Streptosporangiales</taxon>
        <taxon>Thermomonosporaceae</taxon>
        <taxon>Actinomadura</taxon>
    </lineage>
</organism>
<feature type="domain" description="Outer membrane channel protein CpnT-like N-terminal" evidence="1">
    <location>
        <begin position="29"/>
        <end position="158"/>
    </location>
</feature>
<evidence type="ECO:0000259" key="1">
    <source>
        <dbReference type="Pfam" id="PF25547"/>
    </source>
</evidence>
<gene>
    <name evidence="2" type="ORF">GCM10022254_60140</name>
</gene>
<name>A0ABP8CHY0_9ACTN</name>
<keyword evidence="3" id="KW-1185">Reference proteome</keyword>
<evidence type="ECO:0000313" key="3">
    <source>
        <dbReference type="Proteomes" id="UP001501710"/>
    </source>
</evidence>
<accession>A0ABP8CHY0</accession>
<reference evidence="3" key="1">
    <citation type="journal article" date="2019" name="Int. J. Syst. Evol. Microbiol.">
        <title>The Global Catalogue of Microorganisms (GCM) 10K type strain sequencing project: providing services to taxonomists for standard genome sequencing and annotation.</title>
        <authorList>
            <consortium name="The Broad Institute Genomics Platform"/>
            <consortium name="The Broad Institute Genome Sequencing Center for Infectious Disease"/>
            <person name="Wu L."/>
            <person name="Ma J."/>
        </authorList>
    </citation>
    <scope>NUCLEOTIDE SEQUENCE [LARGE SCALE GENOMIC DNA]</scope>
    <source>
        <strain evidence="3">JCM 17440</strain>
    </source>
</reference>
<sequence>MATAPPSVIGAMSWAPNTTVPLIRHAVPRLPGWVDDLLGTSNDWPQGNPDMFDQTGDAWSEAAREIGQVASWLNWTISTILDPADNAEYTAVATYWATLYRPGDASTIMTGLQAMCTALANACHEYAQAIRDATRIVTGEHIAEIILLLSAGVVSGLLRKLFGRILSRVGAYMLSRVASIAERWALRKILADLLKATADTKVVKAVQAAFDKTVGRALAKDIEATERRLGLVPGTPEYQARLTELAKDPAHGGKISAKTEREAEVGLQLERDGLLPGPIKRAPFDEAGMDQGEFVDATGKYWDVKSSPDLQPSYGRNPGEPIPRPQSAERFTAMVNKEIGEGRNVIIDPIGMTPERVNAMKQVVAAHPEWGGRVIWKP</sequence>
<proteinExistence type="predicted"/>
<dbReference type="EMBL" id="BAABAS010000020">
    <property type="protein sequence ID" value="GAA4239557.1"/>
    <property type="molecule type" value="Genomic_DNA"/>
</dbReference>
<dbReference type="Pfam" id="PF25547">
    <property type="entry name" value="WXG100_2"/>
    <property type="match status" value="1"/>
</dbReference>
<protein>
    <recommendedName>
        <fullName evidence="1">Outer membrane channel protein CpnT-like N-terminal domain-containing protein</fullName>
    </recommendedName>
</protein>
<comment type="caution">
    <text evidence="2">The sequence shown here is derived from an EMBL/GenBank/DDBJ whole genome shotgun (WGS) entry which is preliminary data.</text>
</comment>
<evidence type="ECO:0000313" key="2">
    <source>
        <dbReference type="EMBL" id="GAA4239557.1"/>
    </source>
</evidence>
<dbReference type="InterPro" id="IPR057746">
    <property type="entry name" value="CpnT-like_N"/>
</dbReference>